<dbReference type="InterPro" id="IPR005708">
    <property type="entry name" value="Homogentis_dOase"/>
</dbReference>
<keyword evidence="6" id="KW-0408">Iron</keyword>
<comment type="similarity">
    <text evidence="2">Belongs to the homogentisate dioxygenase family.</text>
</comment>
<keyword evidence="9" id="KW-1185">Reference proteome</keyword>
<dbReference type="CDD" id="cd02208">
    <property type="entry name" value="cupin_RmlC-like"/>
    <property type="match status" value="1"/>
</dbReference>
<dbReference type="Pfam" id="PF20510">
    <property type="entry name" value="HgmA_N"/>
    <property type="match status" value="1"/>
</dbReference>
<comment type="cofactor">
    <cofactor evidence="1">
        <name>Fe cation</name>
        <dbReference type="ChEBI" id="CHEBI:24875"/>
    </cofactor>
</comment>
<dbReference type="InterPro" id="IPR014710">
    <property type="entry name" value="RmlC-like_jellyroll"/>
</dbReference>
<keyword evidence="3" id="KW-0479">Metal-binding</keyword>
<dbReference type="SUPFAM" id="SSF51182">
    <property type="entry name" value="RmlC-like cupins"/>
    <property type="match status" value="1"/>
</dbReference>
<evidence type="ECO:0000313" key="9">
    <source>
        <dbReference type="Proteomes" id="UP000443582"/>
    </source>
</evidence>
<evidence type="ECO:0000313" key="8">
    <source>
        <dbReference type="EMBL" id="RZF22182.1"/>
    </source>
</evidence>
<dbReference type="InterPro" id="IPR046452">
    <property type="entry name" value="HgmA_N"/>
</dbReference>
<evidence type="ECO:0000256" key="1">
    <source>
        <dbReference type="ARBA" id="ARBA00001962"/>
    </source>
</evidence>
<name>A0ABY0IHV2_9BACT</name>
<keyword evidence="5" id="KW-0560">Oxidoreductase</keyword>
<comment type="caution">
    <text evidence="8">The sequence shown here is derived from an EMBL/GenBank/DDBJ whole genome shotgun (WGS) entry which is preliminary data.</text>
</comment>
<evidence type="ECO:0000256" key="6">
    <source>
        <dbReference type="ARBA" id="ARBA00023004"/>
    </source>
</evidence>
<dbReference type="EMBL" id="QDKL01000002">
    <property type="protein sequence ID" value="RZF22182.1"/>
    <property type="molecule type" value="Genomic_DNA"/>
</dbReference>
<dbReference type="PANTHER" id="PTHR11056:SF0">
    <property type="entry name" value="HOMOGENTISATE 1,2-DIOXYGENASE"/>
    <property type="match status" value="1"/>
</dbReference>
<organism evidence="8 9">
    <name type="scientific">Halobacteriovorax vibrionivorans</name>
    <dbReference type="NCBI Taxonomy" id="2152716"/>
    <lineage>
        <taxon>Bacteria</taxon>
        <taxon>Pseudomonadati</taxon>
        <taxon>Bdellovibrionota</taxon>
        <taxon>Bacteriovoracia</taxon>
        <taxon>Bacteriovoracales</taxon>
        <taxon>Halobacteriovoraceae</taxon>
        <taxon>Halobacteriovorax</taxon>
    </lineage>
</organism>
<dbReference type="InterPro" id="IPR011051">
    <property type="entry name" value="RmlC_Cupin_sf"/>
</dbReference>
<evidence type="ECO:0000259" key="7">
    <source>
        <dbReference type="Pfam" id="PF20510"/>
    </source>
</evidence>
<dbReference type="Gene3D" id="2.60.120.10">
    <property type="entry name" value="Jelly Rolls"/>
    <property type="match status" value="1"/>
</dbReference>
<evidence type="ECO:0000256" key="3">
    <source>
        <dbReference type="ARBA" id="ARBA00022723"/>
    </source>
</evidence>
<evidence type="ECO:0000256" key="5">
    <source>
        <dbReference type="ARBA" id="ARBA00023002"/>
    </source>
</evidence>
<protein>
    <submittedName>
        <fullName evidence="8">Homogentisate 1,2-dioxygenase</fullName>
    </submittedName>
</protein>
<reference evidence="9" key="1">
    <citation type="journal article" date="2019" name="Int. J. Syst. Evol. Microbiol.">
        <title>Halobacteriovorax valvorus sp. nov., a novel prokaryotic predator isolated from coastal seawater of China.</title>
        <authorList>
            <person name="Chen M.-X."/>
        </authorList>
    </citation>
    <scope>NUCLEOTIDE SEQUENCE [LARGE SCALE GENOMIC DNA]</scope>
    <source>
        <strain evidence="9">BL9</strain>
    </source>
</reference>
<evidence type="ECO:0000256" key="2">
    <source>
        <dbReference type="ARBA" id="ARBA00007757"/>
    </source>
</evidence>
<dbReference type="Proteomes" id="UP000443582">
    <property type="component" value="Unassembled WGS sequence"/>
</dbReference>
<sequence length="362" mass="41742">MESFKASGVYTKQAHVDIPEGLYEEEHGRNGFFGRVSQLYHTQPPVNWTDISGDLKPKNLPSLFSHPDLKDDFQTILANTDCELSLGTLTKSLDFFLRNADFDELYFVHEGSGTFETIYGHIPFVKGDYIVIPRGTTYIIKITEEAKFFQVESRSEFEEPSRGLLGPNALYDQTAKFTPEAALGSDQDWSEYKVRVKRLGEITTITYPFNPLTAKGWKGSVYPWKISIYDICPIMSHRYHVPPSGHTTFVAKNFVVCSFVERPLEDKKHKVLKVPFYHSNIDFDEVLFYHQGDFFSRDNIDAGALTFHPQGVHHGPHPKAFKAGEDKLYTDEYAVMVDTRYPLKPTKWFEENENKDYWKSWM</sequence>
<proteinExistence type="inferred from homology"/>
<dbReference type="PANTHER" id="PTHR11056">
    <property type="entry name" value="HOMOGENTISATE 1,2-DIOXYGENASE"/>
    <property type="match status" value="1"/>
</dbReference>
<keyword evidence="4" id="KW-0223">Dioxygenase</keyword>
<feature type="domain" description="Homogentisate 1,2-dioxygenase N-terminal" evidence="7">
    <location>
        <begin position="91"/>
        <end position="226"/>
    </location>
</feature>
<gene>
    <name evidence="8" type="ORF">DAY19_10715</name>
</gene>
<accession>A0ABY0IHV2</accession>
<evidence type="ECO:0000256" key="4">
    <source>
        <dbReference type="ARBA" id="ARBA00022964"/>
    </source>
</evidence>